<keyword evidence="2" id="KW-0472">Membrane</keyword>
<feature type="compositionally biased region" description="Basic and acidic residues" evidence="1">
    <location>
        <begin position="309"/>
        <end position="321"/>
    </location>
</feature>
<feature type="transmembrane region" description="Helical" evidence="2">
    <location>
        <begin position="529"/>
        <end position="549"/>
    </location>
</feature>
<organism evidence="4">
    <name type="scientific">Streptomyces sp. R02</name>
    <dbReference type="NCBI Taxonomy" id="3238623"/>
    <lineage>
        <taxon>Bacteria</taxon>
        <taxon>Bacillati</taxon>
        <taxon>Actinomycetota</taxon>
        <taxon>Actinomycetes</taxon>
        <taxon>Kitasatosporales</taxon>
        <taxon>Streptomycetaceae</taxon>
        <taxon>Streptomyces</taxon>
    </lineage>
</organism>
<evidence type="ECO:0000256" key="3">
    <source>
        <dbReference type="SAM" id="SignalP"/>
    </source>
</evidence>
<dbReference type="RefSeq" id="WP_369157545.1">
    <property type="nucleotide sequence ID" value="NZ_CP163429.1"/>
</dbReference>
<proteinExistence type="predicted"/>
<keyword evidence="2" id="KW-0812">Transmembrane</keyword>
<reference evidence="4" key="1">
    <citation type="submission" date="2024-07" db="EMBL/GenBank/DDBJ databases">
        <authorList>
            <person name="Yu S.T."/>
        </authorList>
    </citation>
    <scope>NUCLEOTIDE SEQUENCE</scope>
    <source>
        <strain evidence="4">R02</strain>
    </source>
</reference>
<evidence type="ECO:0008006" key="5">
    <source>
        <dbReference type="Google" id="ProtNLM"/>
    </source>
</evidence>
<dbReference type="AlphaFoldDB" id="A0AB39LRL0"/>
<sequence>MTQQARRLRARLAALGAVGVTALAAAGIQGVAHAAGAPLPVVITGEDRVDLSLHSDNGDPTEPQIDLRLDVPGEEFEGDGEVPAVHRGDYTVRIDASGLKGVAKADLPCDADGLVAVCSGYDLYAGTTFNRLGGIRLDLADDSEAGDTGKIVVTGEGEGLEFTPLTVDVRVGGPELLNRELSLPEDLKAGETFEPPLGVMNVGGLPAEGAVLRLYGSRGLSFPDDFGNCSSTVVDTGPLLRQHTEVLCTFPGTLDAGAAYSLATPVRVKTADFALHDIFSYSFRPLEPGEAKTLHQGEGRRQGSGPDLTLERAADADPADHTKYAELDLPTTNTYDLELTGASASGAAGDTVAAEIGFANNGPAWISALRSGGEPFSFTVVAPEGATVTSAPRQCRTITVDGGVPGYRCSVATPLLEDARLTFPFELRIDKVVEGARGRVAMPDWDNPFDSDASNDVAWIVLNAPDAPGDGGAGGSDDGPSDGPSAPGTGDEGGSDGPDSGTNGTNGTSGGAEGDDAEGGLALTGAQGVGLLGGAAVLALGLGAVLVAYQRRRAGRDGEAAV</sequence>
<feature type="compositionally biased region" description="Basic and acidic residues" evidence="1">
    <location>
        <begin position="290"/>
        <end position="301"/>
    </location>
</feature>
<protein>
    <recommendedName>
        <fullName evidence="5">Peptidase</fullName>
    </recommendedName>
</protein>
<evidence type="ECO:0000256" key="2">
    <source>
        <dbReference type="SAM" id="Phobius"/>
    </source>
</evidence>
<evidence type="ECO:0000313" key="4">
    <source>
        <dbReference type="EMBL" id="XDP95585.1"/>
    </source>
</evidence>
<feature type="signal peptide" evidence="3">
    <location>
        <begin position="1"/>
        <end position="34"/>
    </location>
</feature>
<dbReference type="EMBL" id="CP163429">
    <property type="protein sequence ID" value="XDP95585.1"/>
    <property type="molecule type" value="Genomic_DNA"/>
</dbReference>
<name>A0AB39LRL0_9ACTN</name>
<feature type="chain" id="PRO_5044299744" description="Peptidase" evidence="3">
    <location>
        <begin position="35"/>
        <end position="562"/>
    </location>
</feature>
<feature type="region of interest" description="Disordered" evidence="1">
    <location>
        <begin position="290"/>
        <end position="321"/>
    </location>
</feature>
<gene>
    <name evidence="4" type="ORF">AB5J57_19630</name>
</gene>
<accession>A0AB39LRL0</accession>
<evidence type="ECO:0000256" key="1">
    <source>
        <dbReference type="SAM" id="MobiDB-lite"/>
    </source>
</evidence>
<feature type="region of interest" description="Disordered" evidence="1">
    <location>
        <begin position="463"/>
        <end position="519"/>
    </location>
</feature>
<keyword evidence="3" id="KW-0732">Signal</keyword>
<keyword evidence="2" id="KW-1133">Transmembrane helix</keyword>
<feature type="compositionally biased region" description="Low complexity" evidence="1">
    <location>
        <begin position="497"/>
        <end position="506"/>
    </location>
</feature>